<dbReference type="AlphaFoldDB" id="A0A1H7UY85"/>
<proteinExistence type="predicted"/>
<dbReference type="STRING" id="407022.SAMN05661044_04000"/>
<evidence type="ECO:0000313" key="3">
    <source>
        <dbReference type="Proteomes" id="UP000199421"/>
    </source>
</evidence>
<dbReference type="EMBL" id="FOAF01000006">
    <property type="protein sequence ID" value="SEM01883.1"/>
    <property type="molecule type" value="Genomic_DNA"/>
</dbReference>
<dbReference type="OrthoDB" id="9792269at2"/>
<accession>A0A1H7UY85</accession>
<keyword evidence="2" id="KW-0808">Transferase</keyword>
<keyword evidence="3" id="KW-1185">Reference proteome</keyword>
<dbReference type="Pfam" id="PF09314">
    <property type="entry name" value="DUF1972"/>
    <property type="match status" value="1"/>
</dbReference>
<dbReference type="SUPFAM" id="SSF53756">
    <property type="entry name" value="UDP-Glycosyltransferase/glycogen phosphorylase"/>
    <property type="match status" value="1"/>
</dbReference>
<dbReference type="Gene3D" id="3.40.50.2000">
    <property type="entry name" value="Glycogen Phosphorylase B"/>
    <property type="match status" value="2"/>
</dbReference>
<evidence type="ECO:0000259" key="1">
    <source>
        <dbReference type="Pfam" id="PF09314"/>
    </source>
</evidence>
<protein>
    <submittedName>
        <fullName evidence="2">Glycosyltransferase involved in cell wall bisynthesis</fullName>
    </submittedName>
</protein>
<name>A0A1H7UY85_OLID1</name>
<reference evidence="3" key="1">
    <citation type="submission" date="2016-10" db="EMBL/GenBank/DDBJ databases">
        <authorList>
            <person name="Varghese N."/>
            <person name="Submissions S."/>
        </authorList>
    </citation>
    <scope>NUCLEOTIDE SEQUENCE [LARGE SCALE GENOMIC DNA]</scope>
    <source>
        <strain evidence="3">DSM 18733</strain>
    </source>
</reference>
<dbReference type="Proteomes" id="UP000199421">
    <property type="component" value="Unassembled WGS sequence"/>
</dbReference>
<organism evidence="2 3">
    <name type="scientific">Olivibacter domesticus</name>
    <name type="common">Pseudosphingobacterium domesticum</name>
    <dbReference type="NCBI Taxonomy" id="407022"/>
    <lineage>
        <taxon>Bacteria</taxon>
        <taxon>Pseudomonadati</taxon>
        <taxon>Bacteroidota</taxon>
        <taxon>Sphingobacteriia</taxon>
        <taxon>Sphingobacteriales</taxon>
        <taxon>Sphingobacteriaceae</taxon>
        <taxon>Olivibacter</taxon>
    </lineage>
</organism>
<dbReference type="InterPro" id="IPR015393">
    <property type="entry name" value="DUF1972"/>
</dbReference>
<dbReference type="GO" id="GO:0016740">
    <property type="term" value="F:transferase activity"/>
    <property type="evidence" value="ECO:0007669"/>
    <property type="project" value="UniProtKB-KW"/>
</dbReference>
<gene>
    <name evidence="2" type="ORF">SAMN05661044_04000</name>
</gene>
<evidence type="ECO:0000313" key="2">
    <source>
        <dbReference type="EMBL" id="SEM01883.1"/>
    </source>
</evidence>
<feature type="domain" description="DUF1972" evidence="1">
    <location>
        <begin position="3"/>
        <end position="175"/>
    </location>
</feature>
<dbReference type="RefSeq" id="WP_093327916.1">
    <property type="nucleotide sequence ID" value="NZ_FOAF01000006.1"/>
</dbReference>
<sequence>MNIAILGTRGVPNYYGGFEQFAAYLSKGLVEKGHQITVYNSHNHPYQGKEWHGVKIIHCRDLEYRIGTAGQFIYDLNCILDARKRKYDIILQLGYTSSSVWGWLMPMKTSVVTTNMDGLEWKRTKYNKHVQRFLKYAETLAVKYSHHLIADSVGIQSYLRHKYSKPSLFIPYGADLFREADMNFLATYRVLPFQYNMLVARMEPENNIEMILDGVVASGREQPFLVVGKTDTPFGKYLEHKFKAYNHIRFIGGIFDMAVLNNLRYFANLYFHGHTVGGTNPSLLEAMASNSLICAHDNIFNKSILGEDAFYFKNYQGVAKLLAAKDKKDHQDYLLANEGKIKHKYSWEMIVHQYLNHFEEILGLEKTDFKASNNNEQEVIAITRKITRSS</sequence>